<gene>
    <name evidence="9" type="primary">ARSD</name>
</gene>
<dbReference type="InterPro" id="IPR050738">
    <property type="entry name" value="Sulfatase"/>
</dbReference>
<protein>
    <submittedName>
        <fullName evidence="9">Arylsulfatase D</fullName>
    </submittedName>
</protein>
<reference evidence="9" key="2">
    <citation type="submission" date="2025-08" db="UniProtKB">
        <authorList>
            <consortium name="Ensembl"/>
        </authorList>
    </citation>
    <scope>IDENTIFICATION</scope>
</reference>
<dbReference type="Ensembl" id="ENSLCAT00010044897.1">
    <property type="protein sequence ID" value="ENSLCAP00010043819.1"/>
    <property type="gene ID" value="ENSLCAG00010020404.1"/>
</dbReference>
<keyword evidence="4" id="KW-0378">Hydrolase</keyword>
<feature type="transmembrane region" description="Helical" evidence="7">
    <location>
        <begin position="281"/>
        <end position="300"/>
    </location>
</feature>
<comment type="cofactor">
    <cofactor evidence="1">
        <name>Ca(2+)</name>
        <dbReference type="ChEBI" id="CHEBI:29108"/>
    </cofactor>
</comment>
<keyword evidence="7" id="KW-1133">Transmembrane helix</keyword>
<dbReference type="FunFam" id="3.40.720.10:FF:000233">
    <property type="entry name" value="Predicted protein"/>
    <property type="match status" value="1"/>
</dbReference>
<evidence type="ECO:0000256" key="4">
    <source>
        <dbReference type="ARBA" id="ARBA00022801"/>
    </source>
</evidence>
<proteinExistence type="inferred from homology"/>
<evidence type="ECO:0000256" key="2">
    <source>
        <dbReference type="ARBA" id="ARBA00008779"/>
    </source>
</evidence>
<evidence type="ECO:0000256" key="5">
    <source>
        <dbReference type="ARBA" id="ARBA00022837"/>
    </source>
</evidence>
<keyword evidence="3" id="KW-0479">Metal-binding</keyword>
<dbReference type="Proteomes" id="UP000314980">
    <property type="component" value="Unassembled WGS sequence"/>
</dbReference>
<name>A0A4W6F0E4_LATCA</name>
<dbReference type="PANTHER" id="PTHR42693:SF5">
    <property type="entry name" value="ARYLSULFATASE D"/>
    <property type="match status" value="1"/>
</dbReference>
<evidence type="ECO:0000256" key="1">
    <source>
        <dbReference type="ARBA" id="ARBA00001913"/>
    </source>
</evidence>
<reference evidence="10" key="1">
    <citation type="submission" date="2015-09" db="EMBL/GenBank/DDBJ databases">
        <authorList>
            <person name="Sai Rama Sridatta P."/>
        </authorList>
    </citation>
    <scope>NUCLEOTIDE SEQUENCE [LARGE SCALE GENOMIC DNA]</scope>
</reference>
<evidence type="ECO:0000259" key="8">
    <source>
        <dbReference type="Pfam" id="PF00884"/>
    </source>
</evidence>
<dbReference type="InParanoid" id="A0A4W6F0E4"/>
<evidence type="ECO:0000256" key="7">
    <source>
        <dbReference type="SAM" id="Phobius"/>
    </source>
</evidence>
<dbReference type="InterPro" id="IPR017850">
    <property type="entry name" value="Alkaline_phosphatase_core_sf"/>
</dbReference>
<dbReference type="AlphaFoldDB" id="A0A4W6F0E4"/>
<dbReference type="PANTHER" id="PTHR42693">
    <property type="entry name" value="ARYLSULFATASE FAMILY MEMBER"/>
    <property type="match status" value="1"/>
</dbReference>
<dbReference type="Pfam" id="PF00884">
    <property type="entry name" value="Sulfatase"/>
    <property type="match status" value="1"/>
</dbReference>
<dbReference type="STRING" id="8187.ENSLCAP00010043819"/>
<dbReference type="Pfam" id="PF14707">
    <property type="entry name" value="Sulfatase_C"/>
    <property type="match status" value="1"/>
</dbReference>
<dbReference type="FunFam" id="3.30.1120.10:FF:000001">
    <property type="entry name" value="Arylsulfatase E"/>
    <property type="match status" value="1"/>
</dbReference>
<dbReference type="PROSITE" id="PS00149">
    <property type="entry name" value="SULFATASE_2"/>
    <property type="match status" value="1"/>
</dbReference>
<dbReference type="GO" id="GO:0005783">
    <property type="term" value="C:endoplasmic reticulum"/>
    <property type="evidence" value="ECO:0007669"/>
    <property type="project" value="UniProtKB-ARBA"/>
</dbReference>
<keyword evidence="5" id="KW-0106">Calcium</keyword>
<comment type="similarity">
    <text evidence="2">Belongs to the sulfatase family.</text>
</comment>
<keyword evidence="7" id="KW-0472">Membrane</keyword>
<dbReference type="PROSITE" id="PS00523">
    <property type="entry name" value="SULFATASE_1"/>
    <property type="match status" value="1"/>
</dbReference>
<reference evidence="9" key="3">
    <citation type="submission" date="2025-09" db="UniProtKB">
        <authorList>
            <consortium name="Ensembl"/>
        </authorList>
    </citation>
    <scope>IDENTIFICATION</scope>
</reference>
<dbReference type="InterPro" id="IPR000917">
    <property type="entry name" value="Sulfatase_N"/>
</dbReference>
<dbReference type="Gene3D" id="3.40.720.10">
    <property type="entry name" value="Alkaline Phosphatase, subunit A"/>
    <property type="match status" value="1"/>
</dbReference>
<feature type="domain" description="Sulfatase N-terminal" evidence="8">
    <location>
        <begin position="95"/>
        <end position="476"/>
    </location>
</feature>
<sequence>MMWINAFPQRCNIFLSAHLIHTLRQMWLCANKPVSTVESGRRVQWRQSRKRVIFLQFYESVHCAGMRSPQVAPLLLSLLLAAGTDVTGEEVDRKPNIILMMVDDLGIGDIGCYGNDTIRTPNIDRLASEGVKLTQHIAAAPLCTPSRAAFMTGRYALRSGMGSMGRVQVLLFLGGSGGLPASENTFAKRLQQQGYTTGLVGKWHLGVNCEHRGDHCHHPNQHGFSYFYGLPFTLFNDCVPGEGSDILADLQHTLRNLTIILGVGLFTLVCVHVCGLLEVSLWLLVALFFLSILATAVWYVPFKLLPTWNCIIMRNQEVVEQPMVVETLPQRLLGEAQNFIKRNVDHPFLLFFSLAHIHTPLFKTPAFAGKSRHGRYGDNLEEVDWIIGKLTETVDSLGLANNTLIYFTSDHGGHLEDADSIIGQKGGWNSIYKGGKAMGGWEGGIRVPGIFRWPGRLAPGRVVDEPTSLMDLYPTLKYLGKDTLPDRHLDGYNLMPLLEGTVERSEHEFMFHYCGVYLNAVRWHPPGSDSVFKVHFFTPNFSPPGAGGCYDTKVCLCHGEYVTHHNPPLVYDIFHDPSESRPLTPDTEPRFAEILEQTAKAVERHQSTLTNKQVSDGTPPQANTDAPSVQSQMTWEKILWRPWLQPCCGTFPFCGCKEEAPHI</sequence>
<feature type="region of interest" description="Disordered" evidence="6">
    <location>
        <begin position="610"/>
        <end position="630"/>
    </location>
</feature>
<dbReference type="GO" id="GO:0004065">
    <property type="term" value="F:arylsulfatase activity"/>
    <property type="evidence" value="ECO:0007669"/>
    <property type="project" value="TreeGrafter"/>
</dbReference>
<accession>A0A4W6F0E4</accession>
<dbReference type="SUPFAM" id="SSF53649">
    <property type="entry name" value="Alkaline phosphatase-like"/>
    <property type="match status" value="1"/>
</dbReference>
<dbReference type="Gene3D" id="3.30.1120.10">
    <property type="match status" value="1"/>
</dbReference>
<organism evidence="9 10">
    <name type="scientific">Lates calcarifer</name>
    <name type="common">Barramundi</name>
    <name type="synonym">Holocentrus calcarifer</name>
    <dbReference type="NCBI Taxonomy" id="8187"/>
    <lineage>
        <taxon>Eukaryota</taxon>
        <taxon>Metazoa</taxon>
        <taxon>Chordata</taxon>
        <taxon>Craniata</taxon>
        <taxon>Vertebrata</taxon>
        <taxon>Euteleostomi</taxon>
        <taxon>Actinopterygii</taxon>
        <taxon>Neopterygii</taxon>
        <taxon>Teleostei</taxon>
        <taxon>Neoteleostei</taxon>
        <taxon>Acanthomorphata</taxon>
        <taxon>Carangaria</taxon>
        <taxon>Carangaria incertae sedis</taxon>
        <taxon>Centropomidae</taxon>
        <taxon>Lates</taxon>
    </lineage>
</organism>
<dbReference type="GeneTree" id="ENSGT00940000161140"/>
<keyword evidence="7" id="KW-0812">Transmembrane</keyword>
<evidence type="ECO:0000313" key="10">
    <source>
        <dbReference type="Proteomes" id="UP000314980"/>
    </source>
</evidence>
<feature type="transmembrane region" description="Helical" evidence="7">
    <location>
        <begin position="254"/>
        <end position="274"/>
    </location>
</feature>
<dbReference type="Gene3D" id="1.10.287.550">
    <property type="entry name" value="Helix hairpin bin"/>
    <property type="match status" value="1"/>
</dbReference>
<dbReference type="GO" id="GO:0046872">
    <property type="term" value="F:metal ion binding"/>
    <property type="evidence" value="ECO:0007669"/>
    <property type="project" value="UniProtKB-KW"/>
</dbReference>
<keyword evidence="10" id="KW-1185">Reference proteome</keyword>
<evidence type="ECO:0000256" key="3">
    <source>
        <dbReference type="ARBA" id="ARBA00022723"/>
    </source>
</evidence>
<evidence type="ECO:0000256" key="6">
    <source>
        <dbReference type="SAM" id="MobiDB-lite"/>
    </source>
</evidence>
<dbReference type="InterPro" id="IPR024607">
    <property type="entry name" value="Sulfatase_CS"/>
</dbReference>
<evidence type="ECO:0000313" key="9">
    <source>
        <dbReference type="Ensembl" id="ENSLCAP00010043819.1"/>
    </source>
</evidence>